<evidence type="ECO:0000313" key="2">
    <source>
        <dbReference type="EMBL" id="CRL46159.1"/>
    </source>
</evidence>
<organism evidence="2 3">
    <name type="scientific">Sodalis glossinidius (strain morsitans)</name>
    <dbReference type="NCBI Taxonomy" id="343509"/>
    <lineage>
        <taxon>Bacteria</taxon>
        <taxon>Pseudomonadati</taxon>
        <taxon>Pseudomonadota</taxon>
        <taxon>Gammaproteobacteria</taxon>
        <taxon>Enterobacterales</taxon>
        <taxon>Bruguierivoracaceae</taxon>
        <taxon>Sodalis</taxon>
    </lineage>
</organism>
<evidence type="ECO:0000313" key="3">
    <source>
        <dbReference type="Proteomes" id="UP000245838"/>
    </source>
</evidence>
<name>A0A193QLR8_SODGM</name>
<gene>
    <name evidence="2" type="ORF">SGGMMB4_04542</name>
</gene>
<keyword evidence="1" id="KW-0732">Signal</keyword>
<feature type="chain" id="PRO_5008261602" evidence="1">
    <location>
        <begin position="26"/>
        <end position="52"/>
    </location>
</feature>
<dbReference type="AlphaFoldDB" id="A0A193QLR8"/>
<feature type="signal peptide" evidence="1">
    <location>
        <begin position="1"/>
        <end position="25"/>
    </location>
</feature>
<accession>A0A193QLR8</accession>
<reference evidence="2 3" key="1">
    <citation type="submission" date="2015-05" db="EMBL/GenBank/DDBJ databases">
        <authorList>
            <person name="Goodhead I."/>
        </authorList>
    </citation>
    <scope>NUCLEOTIDE SEQUENCE [LARGE SCALE GENOMIC DNA]</scope>
    <source>
        <strain evidence="3">morsitans</strain>
    </source>
</reference>
<proteinExistence type="predicted"/>
<dbReference type="RefSeq" id="WP_158302429.1">
    <property type="nucleotide sequence ID" value="NC_007712.1"/>
</dbReference>
<dbReference type="Proteomes" id="UP000245838">
    <property type="component" value="Chromosome sggmmb4_Chromosome"/>
</dbReference>
<dbReference type="EMBL" id="LN854557">
    <property type="protein sequence ID" value="CRL46159.1"/>
    <property type="molecule type" value="Genomic_DNA"/>
</dbReference>
<sequence>MKKIVALFQTALLCNSLWLVSQAHGAPAATRSVSMPVCMISCRRKAAASSTW</sequence>
<evidence type="ECO:0000256" key="1">
    <source>
        <dbReference type="SAM" id="SignalP"/>
    </source>
</evidence>
<protein>
    <submittedName>
        <fullName evidence="2">Uncharacterized protein</fullName>
    </submittedName>
</protein>